<dbReference type="KEGG" id="peu:105141099"/>
<dbReference type="Proteomes" id="UP000694918">
    <property type="component" value="Unplaced"/>
</dbReference>
<name>A0AAJ6VDP5_POPEU</name>
<dbReference type="GO" id="GO:0005634">
    <property type="term" value="C:nucleus"/>
    <property type="evidence" value="ECO:0007669"/>
    <property type="project" value="TreeGrafter"/>
</dbReference>
<dbReference type="GO" id="GO:0006281">
    <property type="term" value="P:DNA repair"/>
    <property type="evidence" value="ECO:0007669"/>
    <property type="project" value="TreeGrafter"/>
</dbReference>
<protein>
    <submittedName>
        <fullName evidence="3 4">Uncharacterized protein LOC105141099</fullName>
    </submittedName>
</protein>
<accession>A0AAJ6VDP5</accession>
<dbReference type="RefSeq" id="XP_011046508.1">
    <property type="nucleotide sequence ID" value="XM_011048206.1"/>
</dbReference>
<evidence type="ECO:0000313" key="3">
    <source>
        <dbReference type="RefSeq" id="XP_011046506.1"/>
    </source>
</evidence>
<sequence length="148" mass="15954">MAAETAEKRLHDDLWCGSKSSDSATSIEGNVGRPVGSSTSVSSEGISAQTSPMTSMSGQESIGDHLTWQCNNRTLLNQPMALICEACGTQIHKDVAKFKAAAIRRAMNWDLLQLFTACSWLADQYLLATIASANHAWAWDGPRFSGTC</sequence>
<feature type="compositionally biased region" description="Polar residues" evidence="1">
    <location>
        <begin position="48"/>
        <end position="58"/>
    </location>
</feature>
<dbReference type="RefSeq" id="XP_011046506.1">
    <property type="nucleotide sequence ID" value="XM_011048204.1"/>
</dbReference>
<feature type="compositionally biased region" description="Low complexity" evidence="1">
    <location>
        <begin position="31"/>
        <end position="47"/>
    </location>
</feature>
<keyword evidence="2" id="KW-1185">Reference proteome</keyword>
<gene>
    <name evidence="3 4 5" type="primary">LOC105141099</name>
</gene>
<evidence type="ECO:0000256" key="1">
    <source>
        <dbReference type="SAM" id="MobiDB-lite"/>
    </source>
</evidence>
<dbReference type="PANTHER" id="PTHR46622">
    <property type="entry name" value="DNA-DEPENDENT METALLOPROTEASE WSS1"/>
    <property type="match status" value="1"/>
</dbReference>
<feature type="region of interest" description="Disordered" evidence="1">
    <location>
        <begin position="19"/>
        <end position="58"/>
    </location>
</feature>
<proteinExistence type="predicted"/>
<evidence type="ECO:0000313" key="4">
    <source>
        <dbReference type="RefSeq" id="XP_011046507.1"/>
    </source>
</evidence>
<dbReference type="GO" id="GO:0008237">
    <property type="term" value="F:metallopeptidase activity"/>
    <property type="evidence" value="ECO:0007669"/>
    <property type="project" value="TreeGrafter"/>
</dbReference>
<dbReference type="PANTHER" id="PTHR46622:SF1">
    <property type="entry name" value="DNA-DEPENDENT METALLOPROTEASE WSS1"/>
    <property type="match status" value="1"/>
</dbReference>
<dbReference type="InterPro" id="IPR053000">
    <property type="entry name" value="WSS1-like_metalloprotease"/>
</dbReference>
<evidence type="ECO:0000313" key="2">
    <source>
        <dbReference type="Proteomes" id="UP000694918"/>
    </source>
</evidence>
<dbReference type="RefSeq" id="XP_011046507.1">
    <property type="nucleotide sequence ID" value="XM_011048205.1"/>
</dbReference>
<reference evidence="3 4" key="1">
    <citation type="submission" date="2025-04" db="UniProtKB">
        <authorList>
            <consortium name="RefSeq"/>
        </authorList>
    </citation>
    <scope>IDENTIFICATION</scope>
</reference>
<dbReference type="AlphaFoldDB" id="A0AAJ6VDP5"/>
<dbReference type="GeneID" id="105141099"/>
<evidence type="ECO:0000313" key="5">
    <source>
        <dbReference type="RefSeq" id="XP_011046508.1"/>
    </source>
</evidence>
<organism evidence="2 4">
    <name type="scientific">Populus euphratica</name>
    <name type="common">Euphrates poplar</name>
    <dbReference type="NCBI Taxonomy" id="75702"/>
    <lineage>
        <taxon>Eukaryota</taxon>
        <taxon>Viridiplantae</taxon>
        <taxon>Streptophyta</taxon>
        <taxon>Embryophyta</taxon>
        <taxon>Tracheophyta</taxon>
        <taxon>Spermatophyta</taxon>
        <taxon>Magnoliopsida</taxon>
        <taxon>eudicotyledons</taxon>
        <taxon>Gunneridae</taxon>
        <taxon>Pentapetalae</taxon>
        <taxon>rosids</taxon>
        <taxon>fabids</taxon>
        <taxon>Malpighiales</taxon>
        <taxon>Salicaceae</taxon>
        <taxon>Saliceae</taxon>
        <taxon>Populus</taxon>
    </lineage>
</organism>
<feature type="compositionally biased region" description="Polar residues" evidence="1">
    <location>
        <begin position="19"/>
        <end position="28"/>
    </location>
</feature>